<feature type="domain" description="Nodulin-like" evidence="6">
    <location>
        <begin position="580"/>
        <end position="824"/>
    </location>
</feature>
<feature type="transmembrane region" description="Helical" evidence="5">
    <location>
        <begin position="712"/>
        <end position="734"/>
    </location>
</feature>
<feature type="transmembrane region" description="Helical" evidence="5">
    <location>
        <begin position="517"/>
        <end position="538"/>
    </location>
</feature>
<feature type="transmembrane region" description="Helical" evidence="5">
    <location>
        <begin position="212"/>
        <end position="233"/>
    </location>
</feature>
<dbReference type="Pfam" id="PF06813">
    <property type="entry name" value="Nodulin-like"/>
    <property type="match status" value="2"/>
</dbReference>
<dbReference type="Pfam" id="PF23262">
    <property type="entry name" value="NFD4_C"/>
    <property type="match status" value="2"/>
</dbReference>
<keyword evidence="4 5" id="KW-0472">Membrane</keyword>
<feature type="domain" description="NFD4 C-terminal" evidence="7">
    <location>
        <begin position="903"/>
        <end position="1114"/>
    </location>
</feature>
<dbReference type="FunFam" id="1.20.1250.20:FF:000446">
    <property type="entry name" value="Nodulin family protein"/>
    <property type="match status" value="1"/>
</dbReference>
<feature type="transmembrane region" description="Helical" evidence="5">
    <location>
        <begin position="772"/>
        <end position="792"/>
    </location>
</feature>
<proteinExistence type="predicted"/>
<evidence type="ECO:0000256" key="4">
    <source>
        <dbReference type="ARBA" id="ARBA00023136"/>
    </source>
</evidence>
<feature type="transmembrane region" description="Helical" evidence="5">
    <location>
        <begin position="998"/>
        <end position="1021"/>
    </location>
</feature>
<evidence type="ECO:0000313" key="9">
    <source>
        <dbReference type="Proteomes" id="UP000290289"/>
    </source>
</evidence>
<evidence type="ECO:0000256" key="1">
    <source>
        <dbReference type="ARBA" id="ARBA00004141"/>
    </source>
</evidence>
<feature type="transmembrane region" description="Helical" evidence="5">
    <location>
        <begin position="740"/>
        <end position="760"/>
    </location>
</feature>
<feature type="transmembrane region" description="Helical" evidence="5">
    <location>
        <begin position="403"/>
        <end position="422"/>
    </location>
</feature>
<feature type="transmembrane region" description="Helical" evidence="5">
    <location>
        <begin position="1085"/>
        <end position="1108"/>
    </location>
</feature>
<evidence type="ECO:0000256" key="5">
    <source>
        <dbReference type="SAM" id="Phobius"/>
    </source>
</evidence>
<sequence length="1126" mass="123743">MSIKRGSEPFQFAIHVVKGRWFSVFASFLIMAGAGATYLFGVYSKQIKSSLGYDQTTLNLLGFFKDLGANVGVLSGLIGEVTPTWFVLLIGSAMNFAGYFMIWLAVTAKIPKPKVWHMCLYICIGANSQNFANTGALVTCVKNFPASRGVMLGLLKGFTGLSGAMFTQIYLAVYGDNSKSMILLIAWLPAALSVIFVYTIRPMKLVRQPNELRVFYHFLYVSIGLAVFLMVMIVLQKQVDFSQAAYAGSVSVVCFFLFVPLGIAIREELILWNLMKQPVDPPTELTVKKLPAQESEAKEEQEKKTKISCFVDVFNKPKRGEDYSILQALLSIDMLILFIATLCGLGSSLTAVDNLGQIGESLGYPTKTISSFVSLVSIWNYFGRVFSGFVSESLLVKWKVPRPLMMTLVLLLSCVGHLLIAFPAPGSVYVASVIIGFSFGAQLPLLFAIISELFGLKYYSTLFNCGQLASPLGSYILNVKVTGMLYDREALKELAKSGMARSSVKELICLGNQCYRLAFSILTAITFFGAVVSLILVVRTREFYKGDIYKNIAKMSSSRSSSTSNGGGPCEFALQVVKGRWFTVFASFLIMAGAGATYLFGVYSKDIKSTLGYDQTTLNMLGFFKDLGANVGVLSGLIGEVTPTWFVLLLGSGLNFVGYFMIYLAVTEKIVKPKVWQMCLYICVGANSQNFANTGALVTCVKNFPESRGVMLGLLKGFTGLSGAIFTQLYLAIYPNDSKSLILLIGWLPAALSVVFVYTIRPMQVVRQKNEIRVFYHFLYISISLALFIMAMSLIQRKVAFSQAAYAGTATVVCLFMFIPLGVAIREELVLWNLKKKTVDPRTEIAVEKPSEIQEVKDDLDPASSSSAVQDQNKKSTSCCGDICKKPTRGEDYTILQALLSTDMIILFIATFCGLGSSLTAIDNLGQIGEALGYPTKTISTFASLVSIWNYFGRVFSGFVSETLMVKWKVPRTLMMTIMLVLSSISYLSIAFPFRGSVYVASVVIGVSFGAQLTLLFTIISELFGLKYYATLLNCGQLASPLGSYILNVKVTGMLYDREALNQLAKKGLTRASVKELTCLGSQCYRLSFCILAGITFFGALVSLILVVRTREFYKGDIYKKYREPA</sequence>
<feature type="domain" description="Nodulin-like" evidence="6">
    <location>
        <begin position="20"/>
        <end position="264"/>
    </location>
</feature>
<feature type="transmembrane region" description="Helical" evidence="5">
    <location>
        <begin position="973"/>
        <end position="992"/>
    </location>
</feature>
<gene>
    <name evidence="8" type="ORF">DVH24_005842</name>
</gene>
<dbReference type="InterPro" id="IPR056555">
    <property type="entry name" value="NFD4_C"/>
</dbReference>
<reference evidence="8 9" key="1">
    <citation type="submission" date="2018-10" db="EMBL/GenBank/DDBJ databases">
        <title>A high-quality apple genome assembly.</title>
        <authorList>
            <person name="Hu J."/>
        </authorList>
    </citation>
    <scope>NUCLEOTIDE SEQUENCE [LARGE SCALE GENOMIC DNA]</scope>
    <source>
        <strain evidence="9">cv. HFTH1</strain>
        <tissue evidence="8">Young leaf</tissue>
    </source>
</reference>
<feature type="transmembrane region" description="Helical" evidence="5">
    <location>
        <begin position="804"/>
        <end position="825"/>
    </location>
</feature>
<protein>
    <recommendedName>
        <fullName evidence="10">Nodulin-like domain-containing protein</fullName>
    </recommendedName>
</protein>
<evidence type="ECO:0000313" key="8">
    <source>
        <dbReference type="EMBL" id="RXH83589.1"/>
    </source>
</evidence>
<feature type="transmembrane region" description="Helical" evidence="5">
    <location>
        <begin position="85"/>
        <end position="106"/>
    </location>
</feature>
<dbReference type="InterPro" id="IPR036259">
    <property type="entry name" value="MFS_trans_sf"/>
</dbReference>
<evidence type="ECO:0000259" key="7">
    <source>
        <dbReference type="Pfam" id="PF23262"/>
    </source>
</evidence>
<accession>A0A498IK88</accession>
<dbReference type="GO" id="GO:0016020">
    <property type="term" value="C:membrane"/>
    <property type="evidence" value="ECO:0007669"/>
    <property type="project" value="UniProtKB-SubCell"/>
</dbReference>
<dbReference type="PANTHER" id="PTHR21576:SF29">
    <property type="entry name" value="NODULIN-LIKE DOMAIN-CONTAINING PROTEIN"/>
    <property type="match status" value="1"/>
</dbReference>
<comment type="caution">
    <text evidence="8">The sequence shown here is derived from an EMBL/GenBank/DDBJ whole genome shotgun (WGS) entry which is preliminary data.</text>
</comment>
<evidence type="ECO:0008006" key="10">
    <source>
        <dbReference type="Google" id="ProtNLM"/>
    </source>
</evidence>
<feature type="transmembrane region" description="Helical" evidence="5">
    <location>
        <begin position="895"/>
        <end position="922"/>
    </location>
</feature>
<dbReference type="SUPFAM" id="SSF103473">
    <property type="entry name" value="MFS general substrate transporter"/>
    <property type="match status" value="2"/>
</dbReference>
<dbReference type="Gene3D" id="1.20.1250.20">
    <property type="entry name" value="MFS general substrate transporter like domains"/>
    <property type="match status" value="2"/>
</dbReference>
<dbReference type="CDD" id="cd17354">
    <property type="entry name" value="MFS_Mch1p_like"/>
    <property type="match status" value="2"/>
</dbReference>
<feature type="transmembrane region" description="Helical" evidence="5">
    <location>
        <begin position="152"/>
        <end position="174"/>
    </location>
</feature>
<comment type="subcellular location">
    <subcellularLocation>
        <location evidence="1">Membrane</location>
        <topology evidence="1">Multi-pass membrane protein</topology>
    </subcellularLocation>
</comment>
<keyword evidence="2 5" id="KW-0812">Transmembrane</keyword>
<keyword evidence="3 5" id="KW-1133">Transmembrane helix</keyword>
<feature type="domain" description="NFD4 C-terminal" evidence="7">
    <location>
        <begin position="329"/>
        <end position="544"/>
    </location>
</feature>
<dbReference type="EMBL" id="RDQH01000337">
    <property type="protein sequence ID" value="RXH83589.1"/>
    <property type="molecule type" value="Genomic_DNA"/>
</dbReference>
<feature type="transmembrane region" description="Helical" evidence="5">
    <location>
        <begin position="645"/>
        <end position="666"/>
    </location>
</feature>
<evidence type="ECO:0000259" key="6">
    <source>
        <dbReference type="Pfam" id="PF06813"/>
    </source>
</evidence>
<evidence type="ECO:0000256" key="3">
    <source>
        <dbReference type="ARBA" id="ARBA00022989"/>
    </source>
</evidence>
<feature type="transmembrane region" description="Helical" evidence="5">
    <location>
        <begin position="180"/>
        <end position="200"/>
    </location>
</feature>
<dbReference type="AlphaFoldDB" id="A0A498IK88"/>
<feature type="transmembrane region" description="Helical" evidence="5">
    <location>
        <begin position="21"/>
        <end position="43"/>
    </location>
</feature>
<dbReference type="PANTHER" id="PTHR21576">
    <property type="entry name" value="UNCHARACTERIZED NODULIN-LIKE PROTEIN"/>
    <property type="match status" value="1"/>
</dbReference>
<organism evidence="8 9">
    <name type="scientific">Malus domestica</name>
    <name type="common">Apple</name>
    <name type="synonym">Pyrus malus</name>
    <dbReference type="NCBI Taxonomy" id="3750"/>
    <lineage>
        <taxon>Eukaryota</taxon>
        <taxon>Viridiplantae</taxon>
        <taxon>Streptophyta</taxon>
        <taxon>Embryophyta</taxon>
        <taxon>Tracheophyta</taxon>
        <taxon>Spermatophyta</taxon>
        <taxon>Magnoliopsida</taxon>
        <taxon>eudicotyledons</taxon>
        <taxon>Gunneridae</taxon>
        <taxon>Pentapetalae</taxon>
        <taxon>rosids</taxon>
        <taxon>fabids</taxon>
        <taxon>Rosales</taxon>
        <taxon>Rosaceae</taxon>
        <taxon>Amygdaloideae</taxon>
        <taxon>Maleae</taxon>
        <taxon>Malus</taxon>
    </lineage>
</organism>
<keyword evidence="9" id="KW-1185">Reference proteome</keyword>
<dbReference type="Proteomes" id="UP000290289">
    <property type="component" value="Chromosome 11"/>
</dbReference>
<name>A0A498IK88_MALDO</name>
<feature type="transmembrane region" description="Helical" evidence="5">
    <location>
        <begin position="325"/>
        <end position="349"/>
    </location>
</feature>
<evidence type="ECO:0000256" key="2">
    <source>
        <dbReference type="ARBA" id="ARBA00022692"/>
    </source>
</evidence>
<feature type="transmembrane region" description="Helical" evidence="5">
    <location>
        <begin position="245"/>
        <end position="265"/>
    </location>
</feature>
<dbReference type="STRING" id="3750.A0A498IK88"/>
<feature type="transmembrane region" description="Helical" evidence="5">
    <location>
        <begin position="428"/>
        <end position="450"/>
    </location>
</feature>
<feature type="transmembrane region" description="Helical" evidence="5">
    <location>
        <begin position="581"/>
        <end position="600"/>
    </location>
</feature>
<dbReference type="InterPro" id="IPR010658">
    <property type="entry name" value="Nodulin-like"/>
</dbReference>